<dbReference type="Proteomes" id="UP001549691">
    <property type="component" value="Unassembled WGS sequence"/>
</dbReference>
<dbReference type="Pfam" id="PF22521">
    <property type="entry name" value="HypF_C_2"/>
    <property type="match status" value="1"/>
</dbReference>
<comment type="caution">
    <text evidence="2">The sequence shown here is derived from an EMBL/GenBank/DDBJ whole genome shotgun (WGS) entry which is preliminary data.</text>
</comment>
<sequence length="187" mass="20763">MRCRTASRRCSPWHAQIELLHTAWQRGLNSLQTSTIGQLFDATALLDAYQEASFEGEGPMRLQALAKTVANGPCRPIHWQHTGDLWELDWQPWLDGLLNEQIPTAHRAWALHDALARAASELACRLDLQAGTALGGAGGVFQNSLLAERLWERFPGLQLSQRQPAYDAGMALGQLMECLALDHKETP</sequence>
<evidence type="ECO:0000313" key="3">
    <source>
        <dbReference type="Proteomes" id="UP001549691"/>
    </source>
</evidence>
<keyword evidence="3" id="KW-1185">Reference proteome</keyword>
<gene>
    <name evidence="2" type="ORF">ABXR19_14450</name>
</gene>
<feature type="domain" description="Carbamoyltransferase Kae1-like" evidence="1">
    <location>
        <begin position="6"/>
        <end position="174"/>
    </location>
</feature>
<evidence type="ECO:0000259" key="1">
    <source>
        <dbReference type="Pfam" id="PF22521"/>
    </source>
</evidence>
<dbReference type="RefSeq" id="WP_354601847.1">
    <property type="nucleotide sequence ID" value="NZ_JBEWZI010000016.1"/>
</dbReference>
<proteinExistence type="predicted"/>
<dbReference type="PANTHER" id="PTHR42959">
    <property type="entry name" value="CARBAMOYLTRANSFERASE"/>
    <property type="match status" value="1"/>
</dbReference>
<reference evidence="2 3" key="1">
    <citation type="submission" date="2024-07" db="EMBL/GenBank/DDBJ databases">
        <title>Uliginosibacterium flavum JJ3220;KACC:17644.</title>
        <authorList>
            <person name="Kim M.K."/>
        </authorList>
    </citation>
    <scope>NUCLEOTIDE SEQUENCE [LARGE SCALE GENOMIC DNA]</scope>
    <source>
        <strain evidence="2 3">KACC:17644</strain>
    </source>
</reference>
<protein>
    <recommendedName>
        <fullName evidence="1">Carbamoyltransferase Kae1-like domain-containing protein</fullName>
    </recommendedName>
</protein>
<dbReference type="InterPro" id="IPR051060">
    <property type="entry name" value="Carbamoyltrans_HypF-like"/>
</dbReference>
<dbReference type="Gene3D" id="3.30.420.40">
    <property type="match status" value="1"/>
</dbReference>
<evidence type="ECO:0000313" key="2">
    <source>
        <dbReference type="EMBL" id="MET7015388.1"/>
    </source>
</evidence>
<dbReference type="EMBL" id="JBEWZI010000016">
    <property type="protein sequence ID" value="MET7015388.1"/>
    <property type="molecule type" value="Genomic_DNA"/>
</dbReference>
<name>A0ABV2TQI9_9RHOO</name>
<accession>A0ABV2TQI9</accession>
<organism evidence="2 3">
    <name type="scientific">Uliginosibacterium flavum</name>
    <dbReference type="NCBI Taxonomy" id="1396831"/>
    <lineage>
        <taxon>Bacteria</taxon>
        <taxon>Pseudomonadati</taxon>
        <taxon>Pseudomonadota</taxon>
        <taxon>Betaproteobacteria</taxon>
        <taxon>Rhodocyclales</taxon>
        <taxon>Zoogloeaceae</taxon>
        <taxon>Uliginosibacterium</taxon>
    </lineage>
</organism>
<dbReference type="PANTHER" id="PTHR42959:SF1">
    <property type="entry name" value="CARBAMOYLTRANSFERASE HYPF"/>
    <property type="match status" value="1"/>
</dbReference>
<dbReference type="InterPro" id="IPR055128">
    <property type="entry name" value="HypF_C_2"/>
</dbReference>